<evidence type="ECO:0000313" key="2">
    <source>
        <dbReference type="EMBL" id="SES68604.1"/>
    </source>
</evidence>
<keyword evidence="1" id="KW-1133">Transmembrane helix</keyword>
<accession>A0A1H9YHZ7</accession>
<dbReference type="OrthoDB" id="1957126at2"/>
<dbReference type="STRING" id="1120990.SAMN03080614_100334"/>
<name>A0A1H9YHZ7_9FIRM</name>
<evidence type="ECO:0000313" key="3">
    <source>
        <dbReference type="Proteomes" id="UP000243819"/>
    </source>
</evidence>
<evidence type="ECO:0008006" key="4">
    <source>
        <dbReference type="Google" id="ProtNLM"/>
    </source>
</evidence>
<dbReference type="RefSeq" id="WP_091348446.1">
    <property type="nucleotide sequence ID" value="NZ_FOIF01000003.1"/>
</dbReference>
<dbReference type="EMBL" id="FOIF01000003">
    <property type="protein sequence ID" value="SES68604.1"/>
    <property type="molecule type" value="Genomic_DNA"/>
</dbReference>
<gene>
    <name evidence="2" type="ORF">SAMN03080614_100334</name>
</gene>
<evidence type="ECO:0000256" key="1">
    <source>
        <dbReference type="SAM" id="Phobius"/>
    </source>
</evidence>
<organism evidence="2 3">
    <name type="scientific">Anaerobranca gottschalkii DSM 13577</name>
    <dbReference type="NCBI Taxonomy" id="1120990"/>
    <lineage>
        <taxon>Bacteria</taxon>
        <taxon>Bacillati</taxon>
        <taxon>Bacillota</taxon>
        <taxon>Clostridia</taxon>
        <taxon>Eubacteriales</taxon>
        <taxon>Proteinivoracaceae</taxon>
        <taxon>Anaerobranca</taxon>
    </lineage>
</organism>
<sequence>MYITLTDLAWFIIFSFAVAISILLIIALAHLIGVIKKINTILDKNGDNIDKTLKTLPKVMDNVNEATEIIKDGLYKTEDTIDALSTTVFNTASSVQNKTETLLNYIIIVAEFAKGIYEFFVNKREERK</sequence>
<keyword evidence="3" id="KW-1185">Reference proteome</keyword>
<reference evidence="3" key="1">
    <citation type="submission" date="2016-10" db="EMBL/GenBank/DDBJ databases">
        <authorList>
            <person name="Varghese N."/>
            <person name="Submissions S."/>
        </authorList>
    </citation>
    <scope>NUCLEOTIDE SEQUENCE [LARGE SCALE GENOMIC DNA]</scope>
    <source>
        <strain evidence="3">DSM 13577</strain>
    </source>
</reference>
<dbReference type="Proteomes" id="UP000243819">
    <property type="component" value="Unassembled WGS sequence"/>
</dbReference>
<proteinExistence type="predicted"/>
<keyword evidence="1" id="KW-0812">Transmembrane</keyword>
<keyword evidence="1" id="KW-0472">Membrane</keyword>
<protein>
    <recommendedName>
        <fullName evidence="4">DUF948 domain-containing protein</fullName>
    </recommendedName>
</protein>
<dbReference type="AlphaFoldDB" id="A0A1H9YHZ7"/>
<feature type="transmembrane region" description="Helical" evidence="1">
    <location>
        <begin position="12"/>
        <end position="35"/>
    </location>
</feature>